<evidence type="ECO:0000256" key="2">
    <source>
        <dbReference type="ARBA" id="ARBA00007020"/>
    </source>
</evidence>
<keyword evidence="5" id="KW-0999">Mitochondrion inner membrane</keyword>
<evidence type="ECO:0000313" key="11">
    <source>
        <dbReference type="EMBL" id="JAP43339.1"/>
    </source>
</evidence>
<sequence length="262" mass="29277">MLLPNASSLHDLRILLPRSGLRLSALLVSGLRCLLHTSLSTSSPTSLRDFKRTEGPPRCDQQKPRSAQPSITNGAPINHLSAEQLKCLQTELGDPEYWQLIYRLKAMPFVQAFSRLKLLLTGILLVGSPLSVVCCYYNVVSSEYCWFLLGATTFSFCTLCVFSHFSTKVVGVISLHKDTGLLRLGLLSFWGCRQNLLIYPDQILPPGDLDAVDKRTVRLAITGDAQTSEFPRPRVFYLSALSGLVSDRQLFVKYLGNVWKER</sequence>
<dbReference type="PANTHER" id="PTHR13603:SF1">
    <property type="entry name" value="TRANSMEMBRANE PROTEIN 186"/>
    <property type="match status" value="1"/>
</dbReference>
<organism evidence="11">
    <name type="scientific">Schistocephalus solidus</name>
    <name type="common">Tapeworm</name>
    <dbReference type="NCBI Taxonomy" id="70667"/>
    <lineage>
        <taxon>Eukaryota</taxon>
        <taxon>Metazoa</taxon>
        <taxon>Spiralia</taxon>
        <taxon>Lophotrochozoa</taxon>
        <taxon>Platyhelminthes</taxon>
        <taxon>Cestoda</taxon>
        <taxon>Eucestoda</taxon>
        <taxon>Diphyllobothriidea</taxon>
        <taxon>Diphyllobothriidae</taxon>
        <taxon>Schistocephalus</taxon>
    </lineage>
</organism>
<evidence type="ECO:0000256" key="10">
    <source>
        <dbReference type="SAM" id="Phobius"/>
    </source>
</evidence>
<evidence type="ECO:0000256" key="3">
    <source>
        <dbReference type="ARBA" id="ARBA00014604"/>
    </source>
</evidence>
<dbReference type="EMBL" id="GEEE01019886">
    <property type="protein sequence ID" value="JAP43339.1"/>
    <property type="molecule type" value="Transcribed_RNA"/>
</dbReference>
<name>A0A0X3NUE6_SCHSO</name>
<gene>
    <name evidence="11" type="primary">TM186</name>
    <name evidence="11" type="ORF">TR118903</name>
</gene>
<dbReference type="AlphaFoldDB" id="A0A0X3NUE6"/>
<evidence type="ECO:0000256" key="6">
    <source>
        <dbReference type="ARBA" id="ARBA00022989"/>
    </source>
</evidence>
<dbReference type="PANTHER" id="PTHR13603">
    <property type="entry name" value="TRANSMEMBRANE PROTEIN 186"/>
    <property type="match status" value="1"/>
</dbReference>
<proteinExistence type="inferred from homology"/>
<evidence type="ECO:0000256" key="7">
    <source>
        <dbReference type="ARBA" id="ARBA00023128"/>
    </source>
</evidence>
<accession>A0A0X3NUE6</accession>
<comment type="subcellular location">
    <subcellularLocation>
        <location evidence="1">Mitochondrion inner membrane</location>
        <topology evidence="1">Multi-pass membrane protein</topology>
    </subcellularLocation>
</comment>
<keyword evidence="7" id="KW-0496">Mitochondrion</keyword>
<feature type="region of interest" description="Disordered" evidence="9">
    <location>
        <begin position="41"/>
        <end position="71"/>
    </location>
</feature>
<feature type="transmembrane region" description="Helical" evidence="10">
    <location>
        <begin position="118"/>
        <end position="140"/>
    </location>
</feature>
<protein>
    <recommendedName>
        <fullName evidence="3">Transmembrane protein 186</fullName>
    </recommendedName>
</protein>
<evidence type="ECO:0000256" key="4">
    <source>
        <dbReference type="ARBA" id="ARBA00022692"/>
    </source>
</evidence>
<evidence type="ECO:0000256" key="5">
    <source>
        <dbReference type="ARBA" id="ARBA00022792"/>
    </source>
</evidence>
<dbReference type="EMBL" id="GEEE01005639">
    <property type="protein sequence ID" value="JAP57586.1"/>
    <property type="molecule type" value="Transcribed_RNA"/>
</dbReference>
<keyword evidence="4 10" id="KW-0812">Transmembrane</keyword>
<keyword evidence="8 10" id="KW-0472">Membrane</keyword>
<feature type="transmembrane region" description="Helical" evidence="10">
    <location>
        <begin position="146"/>
        <end position="165"/>
    </location>
</feature>
<evidence type="ECO:0000256" key="9">
    <source>
        <dbReference type="SAM" id="MobiDB-lite"/>
    </source>
</evidence>
<comment type="similarity">
    <text evidence="2">Belongs to the TMEM186 family.</text>
</comment>
<evidence type="ECO:0000256" key="1">
    <source>
        <dbReference type="ARBA" id="ARBA00004448"/>
    </source>
</evidence>
<dbReference type="InterPro" id="IPR026571">
    <property type="entry name" value="Tmem186"/>
</dbReference>
<reference evidence="11" key="1">
    <citation type="submission" date="2016-01" db="EMBL/GenBank/DDBJ databases">
        <title>Reference transcriptome for the parasite Schistocephalus solidus: insights into the molecular evolution of parasitism.</title>
        <authorList>
            <person name="Hebert F.O."/>
            <person name="Grambauer S."/>
            <person name="Barber I."/>
            <person name="Landry C.R."/>
            <person name="Aubin-Horth N."/>
        </authorList>
    </citation>
    <scope>NUCLEOTIDE SEQUENCE</scope>
</reference>
<keyword evidence="6 10" id="KW-1133">Transmembrane helix</keyword>
<dbReference type="GO" id="GO:0005743">
    <property type="term" value="C:mitochondrial inner membrane"/>
    <property type="evidence" value="ECO:0007669"/>
    <property type="project" value="UniProtKB-SubCell"/>
</dbReference>
<feature type="compositionally biased region" description="Basic and acidic residues" evidence="9">
    <location>
        <begin position="48"/>
        <end position="63"/>
    </location>
</feature>
<evidence type="ECO:0000256" key="8">
    <source>
        <dbReference type="ARBA" id="ARBA00023136"/>
    </source>
</evidence>